<evidence type="ECO:0000256" key="1">
    <source>
        <dbReference type="SAM" id="MobiDB-lite"/>
    </source>
</evidence>
<dbReference type="PANTHER" id="PTHR43751:SF3">
    <property type="entry name" value="SULFATASE N-TERMINAL DOMAIN-CONTAINING PROTEIN"/>
    <property type="match status" value="1"/>
</dbReference>
<dbReference type="GeneID" id="78822113"/>
<dbReference type="AlphaFoldDB" id="A0ABD5Y8U6"/>
<name>A0ABD5Y8U6_9EURY</name>
<accession>A0ABD5Y8U6</accession>
<evidence type="ECO:0000313" key="4">
    <source>
        <dbReference type="Proteomes" id="UP001596432"/>
    </source>
</evidence>
<dbReference type="Proteomes" id="UP001596432">
    <property type="component" value="Unassembled WGS sequence"/>
</dbReference>
<evidence type="ECO:0000313" key="3">
    <source>
        <dbReference type="EMBL" id="MFC7141790.1"/>
    </source>
</evidence>
<gene>
    <name evidence="3" type="ORF">ACFQMA_18375</name>
</gene>
<dbReference type="InterPro" id="IPR052701">
    <property type="entry name" value="GAG_Ulvan_Degrading_Sulfatases"/>
</dbReference>
<dbReference type="PANTHER" id="PTHR43751">
    <property type="entry name" value="SULFATASE"/>
    <property type="match status" value="1"/>
</dbReference>
<feature type="region of interest" description="Disordered" evidence="1">
    <location>
        <begin position="481"/>
        <end position="504"/>
    </location>
</feature>
<dbReference type="Gene3D" id="3.40.720.10">
    <property type="entry name" value="Alkaline Phosphatase, subunit A"/>
    <property type="match status" value="1"/>
</dbReference>
<dbReference type="RefSeq" id="WP_274322868.1">
    <property type="nucleotide sequence ID" value="NZ_CP118158.1"/>
</dbReference>
<reference evidence="3 4" key="1">
    <citation type="journal article" date="2019" name="Int. J. Syst. Evol. Microbiol.">
        <title>The Global Catalogue of Microorganisms (GCM) 10K type strain sequencing project: providing services to taxonomists for standard genome sequencing and annotation.</title>
        <authorList>
            <consortium name="The Broad Institute Genomics Platform"/>
            <consortium name="The Broad Institute Genome Sequencing Center for Infectious Disease"/>
            <person name="Wu L."/>
            <person name="Ma J."/>
        </authorList>
    </citation>
    <scope>NUCLEOTIDE SEQUENCE [LARGE SCALE GENOMIC DNA]</scope>
    <source>
        <strain evidence="3 4">XZYJT29</strain>
    </source>
</reference>
<sequence length="504" mass="56595">MQPNVLFLVIDALRIDHCSTYGYERETTPTMTRLAEEGVRYDNAFAPSIWTPTVHGAIFTGKYPSHTGIYGNSLGIPDDLETLPEAMKRQGYRTFAASAGAHIRKSRGYARGVDDYVETRRIGADLDFAQKVLGDRSFAKQVGFTLTRGPDDKTRYKYDRLERFVDDAADDGDPFFGFINAKTAHQPFNPPRPYKRMFTEGLERPRWEVLERAMEAIGRQAQDLPGHDIEKLRQVSHSGGDGVFAGEVEMSDEEWAVIEAWYDGAVRYLDDLIGELMAFLESKGVYEDTMVVVTSDHGDNFGDHGGLTSHIFSLYDTLLHVPLVIKPPRSGSGTGDGAAGDAAPAGKRIDNQMSLVDLHPTFLEAAGETPPDYDLTESLLGFEDRRYHDYTFAEYAGFDGPIERLQRKYPDFDATRFARPLQAVRDDEHKLIVTGALEGDHDRELYAWREDPDETNDLLGERPEVADELLGVMRDTLEPLDDAGEFEVPDDEELEEQLKDLGYL</sequence>
<dbReference type="EMBL" id="JBHTAS010000001">
    <property type="protein sequence ID" value="MFC7141790.1"/>
    <property type="molecule type" value="Genomic_DNA"/>
</dbReference>
<comment type="caution">
    <text evidence="3">The sequence shown here is derived from an EMBL/GenBank/DDBJ whole genome shotgun (WGS) entry which is preliminary data.</text>
</comment>
<dbReference type="InterPro" id="IPR000917">
    <property type="entry name" value="Sulfatase_N"/>
</dbReference>
<dbReference type="InterPro" id="IPR017850">
    <property type="entry name" value="Alkaline_phosphatase_core_sf"/>
</dbReference>
<protein>
    <submittedName>
        <fullName evidence="3">Sulfatase</fullName>
    </submittedName>
</protein>
<keyword evidence="4" id="KW-1185">Reference proteome</keyword>
<organism evidence="3 4">
    <name type="scientific">Halosimplex aquaticum</name>
    <dbReference type="NCBI Taxonomy" id="3026162"/>
    <lineage>
        <taxon>Archaea</taxon>
        <taxon>Methanobacteriati</taxon>
        <taxon>Methanobacteriota</taxon>
        <taxon>Stenosarchaea group</taxon>
        <taxon>Halobacteria</taxon>
        <taxon>Halobacteriales</taxon>
        <taxon>Haloarculaceae</taxon>
        <taxon>Halosimplex</taxon>
    </lineage>
</organism>
<proteinExistence type="predicted"/>
<dbReference type="SUPFAM" id="SSF53649">
    <property type="entry name" value="Alkaline phosphatase-like"/>
    <property type="match status" value="1"/>
</dbReference>
<dbReference type="CDD" id="cd16148">
    <property type="entry name" value="sulfatase_like"/>
    <property type="match status" value="1"/>
</dbReference>
<evidence type="ECO:0000259" key="2">
    <source>
        <dbReference type="Pfam" id="PF00884"/>
    </source>
</evidence>
<feature type="domain" description="Sulfatase N-terminal" evidence="2">
    <location>
        <begin position="3"/>
        <end position="367"/>
    </location>
</feature>
<dbReference type="Pfam" id="PF00884">
    <property type="entry name" value="Sulfatase"/>
    <property type="match status" value="1"/>
</dbReference>
<feature type="compositionally biased region" description="Acidic residues" evidence="1">
    <location>
        <begin position="481"/>
        <end position="495"/>
    </location>
</feature>